<accession>A0A5A8CC02</accession>
<evidence type="ECO:0000256" key="9">
    <source>
        <dbReference type="SAM" id="MobiDB-lite"/>
    </source>
</evidence>
<dbReference type="EMBL" id="VLTN01000034">
    <property type="protein sequence ID" value="KAA0150455.1"/>
    <property type="molecule type" value="Genomic_DNA"/>
</dbReference>
<dbReference type="GO" id="GO:0003777">
    <property type="term" value="F:microtubule motor activity"/>
    <property type="evidence" value="ECO:0007669"/>
    <property type="project" value="InterPro"/>
</dbReference>
<evidence type="ECO:0000313" key="12">
    <source>
        <dbReference type="Proteomes" id="UP000323011"/>
    </source>
</evidence>
<evidence type="ECO:0000256" key="6">
    <source>
        <dbReference type="PROSITE-ProRule" id="PRU00283"/>
    </source>
</evidence>
<evidence type="ECO:0000256" key="1">
    <source>
        <dbReference type="ARBA" id="ARBA00004496"/>
    </source>
</evidence>
<keyword evidence="3 6" id="KW-0547">Nucleotide-binding</keyword>
<evidence type="ECO:0000313" key="11">
    <source>
        <dbReference type="EMBL" id="KAA0150455.1"/>
    </source>
</evidence>
<dbReference type="GO" id="GO:0005874">
    <property type="term" value="C:microtubule"/>
    <property type="evidence" value="ECO:0007669"/>
    <property type="project" value="UniProtKB-KW"/>
</dbReference>
<keyword evidence="4 6" id="KW-0067">ATP-binding</keyword>
<dbReference type="Proteomes" id="UP000323011">
    <property type="component" value="Unassembled WGS sequence"/>
</dbReference>
<dbReference type="GO" id="GO:0008017">
    <property type="term" value="F:microtubule binding"/>
    <property type="evidence" value="ECO:0007669"/>
    <property type="project" value="InterPro"/>
</dbReference>
<protein>
    <recommendedName>
        <fullName evidence="7">Kinesin-like protein</fullName>
    </recommendedName>
</protein>
<feature type="binding site" evidence="6">
    <location>
        <begin position="109"/>
        <end position="116"/>
    </location>
    <ligand>
        <name>ATP</name>
        <dbReference type="ChEBI" id="CHEBI:30616"/>
    </ligand>
</feature>
<dbReference type="InterPro" id="IPR019821">
    <property type="entry name" value="Kinesin_motor_CS"/>
</dbReference>
<sequence length="815" mass="86461">MAASAAAAGDGAPKSGERSDHIRVFLRVRPTRRPSGFFGLDEESGSVRFDVPPDAAGLMGPNNTRSQYDFRFDGLFGMTARQEDVFERVAGPAVANALAGYNATIFAYGQTGSGKTFTITGGPQRYEDRGIIPRALQRIFQQCDASRKAGGQATVWISYLEVYNEVGYDLLEDSATGGHSRAGTVPGTKALEELPRVTVREDEYGNVHLGNLSLHRAESEEEALNLLFQGDTNRAICETAMNPVSSRSHCVFTISLEQREEGSPVVRRSKLHLVDLAGSERVHKTGATGSLFREATHINSSLLALRRVIDSLHERSVRRGAARQHTHVPYRDSTITSVLRDSLGGNCKTAVVATVSGEASNTDESISTCRFAQGVARIRNEACVNLETDPAVLVARLKEQVRLLQIEKDYAAGEAGSEAEIDEEERARVAAQAVAWAKAGPEDARPPEDAPMPDLGGLSLPRIREGFRALRELARAAAAGAAAGGGGGGDSKAGAAASAEAVAELRDMKHTLAQRNHEIAALVSIARDLREKLRAGGGGGGAHPGASGAGGHSERRPAAPGEAFAPAAAAAAAHADADAGARLPSGETLPWQLLDDRDASRDRFKAAYPRRQQLRDLKQALADKYAEAKQGAGLINRARGRVVELKAAVEELRVRRAMQALADSEAAGSDGTPAATADSAPSEAETGLLVEMEEQQKRYTSAFARLRELKGEIEYTRKLLEAGSVRMQSEFEAWFAQALLERRTRLTSATTPRRHEHAAGMAAPDRAFAPSATGGAGAGAGAQAGAGGGGETDDVARFYAARDQLLKLTGGGARR</sequence>
<dbReference type="PROSITE" id="PS00411">
    <property type="entry name" value="KINESIN_MOTOR_1"/>
    <property type="match status" value="1"/>
</dbReference>
<name>A0A5A8CC02_CAFRO</name>
<gene>
    <name evidence="11" type="ORF">FNF29_05258</name>
</gene>
<dbReference type="GO" id="GO:0051231">
    <property type="term" value="P:spindle elongation"/>
    <property type="evidence" value="ECO:0007669"/>
    <property type="project" value="TreeGrafter"/>
</dbReference>
<dbReference type="OMA" id="FREATHI"/>
<feature type="region of interest" description="Disordered" evidence="9">
    <location>
        <begin position="534"/>
        <end position="570"/>
    </location>
</feature>
<feature type="compositionally biased region" description="Gly residues" evidence="9">
    <location>
        <begin position="535"/>
        <end position="551"/>
    </location>
</feature>
<feature type="compositionally biased region" description="Low complexity" evidence="9">
    <location>
        <begin position="558"/>
        <end position="570"/>
    </location>
</feature>
<dbReference type="InterPro" id="IPR056524">
    <property type="entry name" value="KIF6/9_C"/>
</dbReference>
<feature type="region of interest" description="Disordered" evidence="9">
    <location>
        <begin position="747"/>
        <end position="793"/>
    </location>
</feature>
<keyword evidence="2" id="KW-0963">Cytoplasm</keyword>
<proteinExistence type="inferred from homology"/>
<dbReference type="Pfam" id="PF23735">
    <property type="entry name" value="KIF9"/>
    <property type="match status" value="1"/>
</dbReference>
<organism evidence="11 12">
    <name type="scientific">Cafeteria roenbergensis</name>
    <name type="common">Marine flagellate</name>
    <dbReference type="NCBI Taxonomy" id="33653"/>
    <lineage>
        <taxon>Eukaryota</taxon>
        <taxon>Sar</taxon>
        <taxon>Stramenopiles</taxon>
        <taxon>Bigyra</taxon>
        <taxon>Opalozoa</taxon>
        <taxon>Bicosoecida</taxon>
        <taxon>Cafeteriaceae</taxon>
        <taxon>Cafeteria</taxon>
    </lineage>
</organism>
<dbReference type="InterPro" id="IPR001752">
    <property type="entry name" value="Kinesin_motor_dom"/>
</dbReference>
<comment type="similarity">
    <text evidence="6 7">Belongs to the TRAFAC class myosin-kinesin ATPase superfamily. Kinesin family.</text>
</comment>
<dbReference type="PANTHER" id="PTHR47969:SF15">
    <property type="entry name" value="CHROMOSOME-ASSOCIATED KINESIN KIF4A-RELATED"/>
    <property type="match status" value="1"/>
</dbReference>
<evidence type="ECO:0000256" key="2">
    <source>
        <dbReference type="ARBA" id="ARBA00022490"/>
    </source>
</evidence>
<evidence type="ECO:0000256" key="7">
    <source>
        <dbReference type="RuleBase" id="RU000394"/>
    </source>
</evidence>
<keyword evidence="5 8" id="KW-0175">Coiled coil</keyword>
<dbReference type="GO" id="GO:0005737">
    <property type="term" value="C:cytoplasm"/>
    <property type="evidence" value="ECO:0007669"/>
    <property type="project" value="UniProtKB-SubCell"/>
</dbReference>
<dbReference type="GO" id="GO:0005524">
    <property type="term" value="F:ATP binding"/>
    <property type="evidence" value="ECO:0007669"/>
    <property type="project" value="UniProtKB-UniRule"/>
</dbReference>
<evidence type="ECO:0000256" key="5">
    <source>
        <dbReference type="ARBA" id="ARBA00023054"/>
    </source>
</evidence>
<feature type="compositionally biased region" description="Gly residues" evidence="9">
    <location>
        <begin position="774"/>
        <end position="790"/>
    </location>
</feature>
<dbReference type="GO" id="GO:0007052">
    <property type="term" value="P:mitotic spindle organization"/>
    <property type="evidence" value="ECO:0007669"/>
    <property type="project" value="TreeGrafter"/>
</dbReference>
<dbReference type="Pfam" id="PF00225">
    <property type="entry name" value="Kinesin"/>
    <property type="match status" value="1"/>
</dbReference>
<evidence type="ECO:0000256" key="4">
    <source>
        <dbReference type="ARBA" id="ARBA00022840"/>
    </source>
</evidence>
<dbReference type="InterPro" id="IPR036961">
    <property type="entry name" value="Kinesin_motor_dom_sf"/>
</dbReference>
<feature type="region of interest" description="Disordered" evidence="9">
    <location>
        <begin position="662"/>
        <end position="684"/>
    </location>
</feature>
<dbReference type="AlphaFoldDB" id="A0A5A8CC02"/>
<comment type="subcellular location">
    <subcellularLocation>
        <location evidence="1">Cytoplasm</location>
    </subcellularLocation>
</comment>
<evidence type="ECO:0000256" key="8">
    <source>
        <dbReference type="SAM" id="Coils"/>
    </source>
</evidence>
<dbReference type="InterPro" id="IPR027640">
    <property type="entry name" value="Kinesin-like_fam"/>
</dbReference>
<evidence type="ECO:0000256" key="3">
    <source>
        <dbReference type="ARBA" id="ARBA00022741"/>
    </source>
</evidence>
<comment type="caution">
    <text evidence="11">The sequence shown here is derived from an EMBL/GenBank/DDBJ whole genome shotgun (WGS) entry which is preliminary data.</text>
</comment>
<dbReference type="SMART" id="SM00129">
    <property type="entry name" value="KISc"/>
    <property type="match status" value="1"/>
</dbReference>
<dbReference type="SUPFAM" id="SSF52540">
    <property type="entry name" value="P-loop containing nucleoside triphosphate hydrolases"/>
    <property type="match status" value="1"/>
</dbReference>
<dbReference type="PROSITE" id="PS50067">
    <property type="entry name" value="KINESIN_MOTOR_2"/>
    <property type="match status" value="1"/>
</dbReference>
<dbReference type="GO" id="GO:0007018">
    <property type="term" value="P:microtubule-based movement"/>
    <property type="evidence" value="ECO:0007669"/>
    <property type="project" value="InterPro"/>
</dbReference>
<dbReference type="PRINTS" id="PR00380">
    <property type="entry name" value="KINESINHEAVY"/>
</dbReference>
<dbReference type="GO" id="GO:0005875">
    <property type="term" value="C:microtubule associated complex"/>
    <property type="evidence" value="ECO:0007669"/>
    <property type="project" value="TreeGrafter"/>
</dbReference>
<dbReference type="InterPro" id="IPR027417">
    <property type="entry name" value="P-loop_NTPase"/>
</dbReference>
<feature type="coiled-coil region" evidence="8">
    <location>
        <begin position="611"/>
        <end position="655"/>
    </location>
</feature>
<dbReference type="Gene3D" id="3.40.850.10">
    <property type="entry name" value="Kinesin motor domain"/>
    <property type="match status" value="1"/>
</dbReference>
<reference evidence="11 12" key="1">
    <citation type="submission" date="2019-07" db="EMBL/GenBank/DDBJ databases">
        <title>Genomes of Cafeteria roenbergensis.</title>
        <authorList>
            <person name="Fischer M.G."/>
            <person name="Hackl T."/>
            <person name="Roman M."/>
        </authorList>
    </citation>
    <scope>NUCLEOTIDE SEQUENCE [LARGE SCALE GENOMIC DNA]</scope>
    <source>
        <strain evidence="11 12">BVI</strain>
    </source>
</reference>
<keyword evidence="6 7" id="KW-0505">Motor protein</keyword>
<feature type="domain" description="Kinesin motor" evidence="10">
    <location>
        <begin position="21"/>
        <end position="378"/>
    </location>
</feature>
<keyword evidence="12" id="KW-1185">Reference proteome</keyword>
<evidence type="ECO:0000259" key="10">
    <source>
        <dbReference type="PROSITE" id="PS50067"/>
    </source>
</evidence>
<dbReference type="PANTHER" id="PTHR47969">
    <property type="entry name" value="CHROMOSOME-ASSOCIATED KINESIN KIF4A-RELATED"/>
    <property type="match status" value="1"/>
</dbReference>
<keyword evidence="7" id="KW-0493">Microtubule</keyword>